<keyword evidence="1" id="KW-1133">Transmembrane helix</keyword>
<feature type="transmembrane region" description="Helical" evidence="1">
    <location>
        <begin position="305"/>
        <end position="323"/>
    </location>
</feature>
<accession>A0ABT8SQF0</accession>
<reference evidence="2" key="1">
    <citation type="journal article" date="2015" name="Int. J. Syst. Evol. Microbiol.">
        <title>Rhizobium oryzicola sp. nov., potential plant-growth-promoting endophytic bacteria isolated from rice roots.</title>
        <authorList>
            <person name="Zhang X.X."/>
            <person name="Gao J.S."/>
            <person name="Cao Y.H."/>
            <person name="Sheirdil R.A."/>
            <person name="Wang X.C."/>
            <person name="Zhang L."/>
        </authorList>
    </citation>
    <scope>NUCLEOTIDE SEQUENCE</scope>
    <source>
        <strain evidence="2">05753</strain>
    </source>
</reference>
<feature type="transmembrane region" description="Helical" evidence="1">
    <location>
        <begin position="364"/>
        <end position="382"/>
    </location>
</feature>
<evidence type="ECO:0000256" key="1">
    <source>
        <dbReference type="SAM" id="Phobius"/>
    </source>
</evidence>
<evidence type="ECO:0000313" key="2">
    <source>
        <dbReference type="EMBL" id="MDO1580693.1"/>
    </source>
</evidence>
<protein>
    <recommendedName>
        <fullName evidence="4">GtrA family protein</fullName>
    </recommendedName>
</protein>
<feature type="transmembrane region" description="Helical" evidence="1">
    <location>
        <begin position="274"/>
        <end position="293"/>
    </location>
</feature>
<organism evidence="2 3">
    <name type="scientific">Rhizobium oryzicola</name>
    <dbReference type="NCBI Taxonomy" id="1232668"/>
    <lineage>
        <taxon>Bacteria</taxon>
        <taxon>Pseudomonadati</taxon>
        <taxon>Pseudomonadota</taxon>
        <taxon>Alphaproteobacteria</taxon>
        <taxon>Hyphomicrobiales</taxon>
        <taxon>Rhizobiaceae</taxon>
        <taxon>Rhizobium/Agrobacterium group</taxon>
        <taxon>Rhizobium</taxon>
    </lineage>
</organism>
<proteinExistence type="predicted"/>
<dbReference type="RefSeq" id="WP_302074850.1">
    <property type="nucleotide sequence ID" value="NZ_JAUKWQ010000001.1"/>
</dbReference>
<name>A0ABT8SQF0_9HYPH</name>
<feature type="transmembrane region" description="Helical" evidence="1">
    <location>
        <begin position="210"/>
        <end position="232"/>
    </location>
</feature>
<keyword evidence="3" id="KW-1185">Reference proteome</keyword>
<feature type="transmembrane region" description="Helical" evidence="1">
    <location>
        <begin position="119"/>
        <end position="141"/>
    </location>
</feature>
<dbReference type="Proteomes" id="UP001169006">
    <property type="component" value="Unassembled WGS sequence"/>
</dbReference>
<gene>
    <name evidence="2" type="ORF">Q2T52_01170</name>
</gene>
<sequence>MSLPMTDEAAMSGTRGKPTGLFGRLWPSVALYGLVIVVAIFINNKFSFTDYVGPDNDDSMRLVEVRDFLNGQGWFDMVQHRMGLNGGTLMHWSRLIDLPIASLVRFFSFFTANQEGAEAMALTVWPLFLCVLFLGATGLGARRAGGISAMHIGLGLACLFTFTCIRYYPGAADHHNVQMVLMMTVAAMLIDRRRSGVSHIIAGLALSYAMAIGAETVPIVAVACVVVALQWAWHGESFGRSARAFGLSLSLFISLAFFATVPPRSYAAVTCDNLSLGFYSLTAIGGAGLFFAASAGKRWTMRERLASLGLLGLGVAGSAVLIAPQCLGNPLGNLDPMLAELWLNNVMEAKSVLAIMREDPASVGGFYAAGLLAIAICIFRAIDGRRREFHLIMLALVGTAWGISLVQVRGAMFSNALSILPLTLLIDDLRRRSHADPENANAGLAYILGVLASVPAVWAVGGVLAVKGTSALSSSEVVTRTGTAISEKSQCGGPDDMQKLASFPTGVVAAPSNNGAFILRYTPHHILAAPYHRNQGGMLTELHIGLAKPSEAEAFLRGAGVTILAYCHDDGETLYLARMKPDGLYASLAKGKIPDYLYPLPNASETGTRFFAVLPPRK</sequence>
<evidence type="ECO:0008006" key="4">
    <source>
        <dbReference type="Google" id="ProtNLM"/>
    </source>
</evidence>
<reference evidence="2" key="2">
    <citation type="submission" date="2023-07" db="EMBL/GenBank/DDBJ databases">
        <authorList>
            <person name="Sun H."/>
        </authorList>
    </citation>
    <scope>NUCLEOTIDE SEQUENCE</scope>
    <source>
        <strain evidence="2">05753</strain>
    </source>
</reference>
<feature type="transmembrane region" description="Helical" evidence="1">
    <location>
        <begin position="444"/>
        <end position="466"/>
    </location>
</feature>
<feature type="transmembrane region" description="Helical" evidence="1">
    <location>
        <begin position="244"/>
        <end position="262"/>
    </location>
</feature>
<evidence type="ECO:0000313" key="3">
    <source>
        <dbReference type="Proteomes" id="UP001169006"/>
    </source>
</evidence>
<comment type="caution">
    <text evidence="2">The sequence shown here is derived from an EMBL/GenBank/DDBJ whole genome shotgun (WGS) entry which is preliminary data.</text>
</comment>
<keyword evidence="1" id="KW-0812">Transmembrane</keyword>
<dbReference type="EMBL" id="JAUKWQ010000001">
    <property type="protein sequence ID" value="MDO1580693.1"/>
    <property type="molecule type" value="Genomic_DNA"/>
</dbReference>
<feature type="transmembrane region" description="Helical" evidence="1">
    <location>
        <begin position="389"/>
        <end position="408"/>
    </location>
</feature>
<feature type="transmembrane region" description="Helical" evidence="1">
    <location>
        <begin position="147"/>
        <end position="168"/>
    </location>
</feature>
<feature type="transmembrane region" description="Helical" evidence="1">
    <location>
        <begin position="21"/>
        <end position="42"/>
    </location>
</feature>
<keyword evidence="1" id="KW-0472">Membrane</keyword>